<dbReference type="SMART" id="SM00100">
    <property type="entry name" value="cNMP"/>
    <property type="match status" value="1"/>
</dbReference>
<feature type="region of interest" description="Disordered" evidence="2">
    <location>
        <begin position="1975"/>
        <end position="2009"/>
    </location>
</feature>
<feature type="coiled-coil region" evidence="1">
    <location>
        <begin position="10"/>
        <end position="37"/>
    </location>
</feature>
<dbReference type="Proteomes" id="UP001054857">
    <property type="component" value="Unassembled WGS sequence"/>
</dbReference>
<feature type="compositionally biased region" description="Gly residues" evidence="2">
    <location>
        <begin position="712"/>
        <end position="726"/>
    </location>
</feature>
<feature type="compositionally biased region" description="Gly residues" evidence="2">
    <location>
        <begin position="2084"/>
        <end position="2094"/>
    </location>
</feature>
<dbReference type="Pfam" id="PF00027">
    <property type="entry name" value="cNMP_binding"/>
    <property type="match status" value="1"/>
</dbReference>
<feature type="transmembrane region" description="Helical" evidence="3">
    <location>
        <begin position="362"/>
        <end position="386"/>
    </location>
</feature>
<dbReference type="GO" id="GO:0042391">
    <property type="term" value="P:regulation of membrane potential"/>
    <property type="evidence" value="ECO:0007669"/>
    <property type="project" value="TreeGrafter"/>
</dbReference>
<keyword evidence="3" id="KW-1133">Transmembrane helix</keyword>
<feature type="region of interest" description="Disordered" evidence="2">
    <location>
        <begin position="857"/>
        <end position="886"/>
    </location>
</feature>
<feature type="region of interest" description="Disordered" evidence="2">
    <location>
        <begin position="1238"/>
        <end position="1311"/>
    </location>
</feature>
<feature type="region of interest" description="Disordered" evidence="2">
    <location>
        <begin position="1349"/>
        <end position="1368"/>
    </location>
</feature>
<comment type="caution">
    <text evidence="5">The sequence shown here is derived from an EMBL/GenBank/DDBJ whole genome shotgun (WGS) entry which is preliminary data.</text>
</comment>
<dbReference type="Gene3D" id="2.60.120.10">
    <property type="entry name" value="Jelly Rolls"/>
    <property type="match status" value="1"/>
</dbReference>
<evidence type="ECO:0000313" key="5">
    <source>
        <dbReference type="EMBL" id="GFR51323.1"/>
    </source>
</evidence>
<dbReference type="PROSITE" id="PS50042">
    <property type="entry name" value="CNMP_BINDING_3"/>
    <property type="match status" value="1"/>
</dbReference>
<feature type="compositionally biased region" description="Pro residues" evidence="2">
    <location>
        <begin position="1811"/>
        <end position="1830"/>
    </location>
</feature>
<keyword evidence="1" id="KW-0175">Coiled coil</keyword>
<feature type="compositionally biased region" description="Polar residues" evidence="2">
    <location>
        <begin position="1788"/>
        <end position="1798"/>
    </location>
</feature>
<feature type="compositionally biased region" description="Gly residues" evidence="2">
    <location>
        <begin position="1660"/>
        <end position="1672"/>
    </location>
</feature>
<proteinExistence type="predicted"/>
<gene>
    <name evidence="5" type="ORF">Agub_g13688</name>
</gene>
<feature type="region of interest" description="Disordered" evidence="2">
    <location>
        <begin position="1435"/>
        <end position="1472"/>
    </location>
</feature>
<evidence type="ECO:0000256" key="3">
    <source>
        <dbReference type="SAM" id="Phobius"/>
    </source>
</evidence>
<feature type="region of interest" description="Disordered" evidence="2">
    <location>
        <begin position="1639"/>
        <end position="1672"/>
    </location>
</feature>
<feature type="transmembrane region" description="Helical" evidence="3">
    <location>
        <begin position="441"/>
        <end position="465"/>
    </location>
</feature>
<dbReference type="InterPro" id="IPR000595">
    <property type="entry name" value="cNMP-bd_dom"/>
</dbReference>
<feature type="transmembrane region" description="Helical" evidence="3">
    <location>
        <begin position="227"/>
        <end position="247"/>
    </location>
</feature>
<dbReference type="SUPFAM" id="SSF81324">
    <property type="entry name" value="Voltage-gated potassium channels"/>
    <property type="match status" value="1"/>
</dbReference>
<dbReference type="SUPFAM" id="SSF51206">
    <property type="entry name" value="cAMP-binding domain-like"/>
    <property type="match status" value="1"/>
</dbReference>
<feature type="region of interest" description="Disordered" evidence="2">
    <location>
        <begin position="1720"/>
        <end position="1832"/>
    </location>
</feature>
<feature type="compositionally biased region" description="Low complexity" evidence="2">
    <location>
        <begin position="1437"/>
        <end position="1449"/>
    </location>
</feature>
<feature type="compositionally biased region" description="Low complexity" evidence="2">
    <location>
        <begin position="125"/>
        <end position="138"/>
    </location>
</feature>
<organism evidence="5 6">
    <name type="scientific">Astrephomene gubernaculifera</name>
    <dbReference type="NCBI Taxonomy" id="47775"/>
    <lineage>
        <taxon>Eukaryota</taxon>
        <taxon>Viridiplantae</taxon>
        <taxon>Chlorophyta</taxon>
        <taxon>core chlorophytes</taxon>
        <taxon>Chlorophyceae</taxon>
        <taxon>CS clade</taxon>
        <taxon>Chlamydomonadales</taxon>
        <taxon>Astrephomenaceae</taxon>
        <taxon>Astrephomene</taxon>
    </lineage>
</organism>
<feature type="region of interest" description="Disordered" evidence="2">
    <location>
        <begin position="95"/>
        <end position="138"/>
    </location>
</feature>
<keyword evidence="3" id="KW-0812">Transmembrane</keyword>
<feature type="region of interest" description="Disordered" evidence="2">
    <location>
        <begin position="1502"/>
        <end position="1531"/>
    </location>
</feature>
<feature type="region of interest" description="Disordered" evidence="2">
    <location>
        <begin position="1016"/>
        <end position="1057"/>
    </location>
</feature>
<feature type="domain" description="Cyclic nucleotide-binding" evidence="4">
    <location>
        <begin position="545"/>
        <end position="644"/>
    </location>
</feature>
<dbReference type="GO" id="GO:0005886">
    <property type="term" value="C:plasma membrane"/>
    <property type="evidence" value="ECO:0007669"/>
    <property type="project" value="TreeGrafter"/>
</dbReference>
<dbReference type="InterPro" id="IPR014710">
    <property type="entry name" value="RmlC-like_jellyroll"/>
</dbReference>
<feature type="compositionally biased region" description="Gly residues" evidence="2">
    <location>
        <begin position="1775"/>
        <end position="1786"/>
    </location>
</feature>
<feature type="compositionally biased region" description="Low complexity" evidence="2">
    <location>
        <begin position="1459"/>
        <end position="1472"/>
    </location>
</feature>
<feature type="compositionally biased region" description="Low complexity" evidence="2">
    <location>
        <begin position="1033"/>
        <end position="1055"/>
    </location>
</feature>
<feature type="compositionally biased region" description="Polar residues" evidence="2">
    <location>
        <begin position="1721"/>
        <end position="1736"/>
    </location>
</feature>
<dbReference type="PANTHER" id="PTHR10217:SF435">
    <property type="entry name" value="POTASSIUM VOLTAGE-GATED CHANNEL PROTEIN EAG"/>
    <property type="match status" value="1"/>
</dbReference>
<feature type="compositionally biased region" description="Low complexity" evidence="2">
    <location>
        <begin position="1999"/>
        <end position="2009"/>
    </location>
</feature>
<evidence type="ECO:0000256" key="1">
    <source>
        <dbReference type="SAM" id="Coils"/>
    </source>
</evidence>
<feature type="region of interest" description="Disordered" evidence="2">
    <location>
        <begin position="1162"/>
        <end position="1188"/>
    </location>
</feature>
<feature type="compositionally biased region" description="Low complexity" evidence="2">
    <location>
        <begin position="1517"/>
        <end position="1531"/>
    </location>
</feature>
<dbReference type="InterPro" id="IPR018490">
    <property type="entry name" value="cNMP-bd_dom_sf"/>
</dbReference>
<feature type="region of interest" description="Disordered" evidence="2">
    <location>
        <begin position="2057"/>
        <end position="2154"/>
    </location>
</feature>
<dbReference type="EMBL" id="BMAR01000048">
    <property type="protein sequence ID" value="GFR51323.1"/>
    <property type="molecule type" value="Genomic_DNA"/>
</dbReference>
<accession>A0AAD3E2V5</accession>
<dbReference type="GO" id="GO:0005249">
    <property type="term" value="F:voltage-gated potassium channel activity"/>
    <property type="evidence" value="ECO:0007669"/>
    <property type="project" value="TreeGrafter"/>
</dbReference>
<feature type="compositionally biased region" description="Gly residues" evidence="2">
    <location>
        <begin position="1980"/>
        <end position="1998"/>
    </location>
</feature>
<name>A0AAD3E2V5_9CHLO</name>
<feature type="compositionally biased region" description="Polar residues" evidence="2">
    <location>
        <begin position="1238"/>
        <end position="1248"/>
    </location>
</feature>
<feature type="region of interest" description="Disordered" evidence="2">
    <location>
        <begin position="690"/>
        <end position="741"/>
    </location>
</feature>
<dbReference type="InterPro" id="IPR050818">
    <property type="entry name" value="KCNH_animal-type"/>
</dbReference>
<evidence type="ECO:0000256" key="2">
    <source>
        <dbReference type="SAM" id="MobiDB-lite"/>
    </source>
</evidence>
<keyword evidence="3" id="KW-0472">Membrane</keyword>
<feature type="transmembrane region" description="Helical" evidence="3">
    <location>
        <begin position="413"/>
        <end position="429"/>
    </location>
</feature>
<feature type="compositionally biased region" description="Gly residues" evidence="2">
    <location>
        <begin position="1352"/>
        <end position="1361"/>
    </location>
</feature>
<sequence length="2154" mass="219471">MAASVAFLHQVEYEAALNEYEEEAKRHHEEEEQELAARVNSDDARVGLQRAKPQNGRAVGGMQTLRRSVLKGHGAHLPVARSSASAVAHWLSDQRTQNHNSAARPGSAAEGSNGHGRTSMHGLRASGPGQLLLPPGPASAAASGAGDAFVGSSAAAAAFKARNGGFGGGAAFKASSKLLQSQPSMLRRSNSYIEMPGLWHRITHVDVRGVTDSILPICNPDTVPRRVWDLMVMSLVIWTVITVPLSVSYGLPHNMTFEVIGYLITGLFLLDVLVNFRTAYYNYQGELVRDSTAIASNYLKLWFWIDFFGTIPFDSIVMWTGALGGTANDSTTLAALGFLKAPRMLRLGRLLRFLDSYKNAKIFRIGQLFLTMLLISHWLACVWYMMYRFGGKDRAEFWAFEIASSEGNTGSELSYYVVSYYYSFLLLVGDNISAYNNFERAFVVVVLIAGTFFYSAVVGQMATLVATMNVAVNRHGQKLLMVQDALRYAGVPDEHSEKVQCYFEFLQQRSHPGAEGMQFLQELPAALHLSLCKFLHRRSLDKVPLFKDCEEGFLSAVSLRIRIHSLSPREVIFRVGDVGKEMYVIKKGNVAVTSPSAQMWGLLGPGEVFGEVALLSTGKRTANCTALGFVDLAVLTGPDLQAVMKDYPVSAALILERATQRAQALQTKSKMWLELSDDEDDMFFDGEEGQLEESEYDGGRSDDVSSCTPSNDGGGGGDGDGGGMGGSAPAKNPSLSGDSGDACSISTVNDYSFTGGRGRGGTNGAIGEAAGDGASTSMHGIGFGDGAAAAAGTDGGGGYIVRRLPPLTARQNSEVSMVESAAPSVTVATAPMTTTSLLLPPLPSPRPMSAINGKRLPTAWHDGSGGTEPRRSRSVPQASVELPTSPPSVAITDLAEISRQHPSGASIDVEGLGRGGLEGTGAAAAAATSMADPNRPLPSHCDSHLSGVAVEDQLPLPSPSILLGSGSFKPATLLTTATLPCSAPMPMPHSHAMPAFINGASSMSPSAHSLRCGMYRTASQRRRSSVRTDASPSSPWRDAAAVAAASSSPKGAAPSCMDSHASLHRISIASWLPVGDDDGATGAAGNGVSDAVGAHDYLEADSGALNGERPFHNVDGNSDGGWMGSQQLRRRSSSDLGVHLFAVAAAPPATRSRLSVQLNRSVPAAMPPPPAAAAALSSPPPPPQPHQQYYRHEKQRLDDVDINYFAVSGGGGAAGGGSAELILERDSSVTLLERFGSSSLRPSESPLISCTGDGEPGGSAAAAVATPPPPASAVRYSASQPNAAAKRSSRETSLDQPNRRRGTSPQSGHAAAAGSAAVAAIAAAIAGDPYWESAATKAVSASAALIRANSRGGSGGGGGASGIRSGPLGEAVEDGAAATTTTTSSVLSDAAGSAIPYGSSSNNNNNLSNGSMHHRLSGLGGGSLAANTGPISGVPPAASAASASMSRRSVTGLPLHNRTNSGTNGTAAGTTGVASTTYPSPIGVPPASLYLQRISFTIASPARSPSLPHGQDSSLHASPSPSLAPQASAAATTAPAATAAAAATTPTPAPQSLLPPGAAILRLARRNSNYTLSHENSSSLNAVPMPANGSPMHSPGVGIGVGIGGGGGGLLGALVRRATHRTSVNNGPDAALFAAAAAQPRHGQTHADNDGHGEAAAGAAAGGGGSGGGGDGLEWISTRVGRRFRHNSVEILHEEELAALAPRPATATSTQAAATGATYAKQSFSGATNHSTTTAHGNRRHYTRSSAEGGGRRGSVESLQTSVRQDDVDNSMHGSVGGGGGGGGGSRRLSTQDTTCSRCSRCGTHGGGQSRPPPAPAPPPPSPPLPPPPDGVFVPRAAWKELLQAVSRLGFFEDAVQQLLDLVSQQDEALGRLEARAERAAALNAHSAHGAHINVLGIHEHHAHHHLEALTSSTSGGAAGGAATSTAATVAAVNAAASAARAAQIAMLGGGPLPPLPLPPPPQQLRSGLARTGSTLRLGAGTGSGGGGIAGAGTGPGARSGQRSNGNGSSAAMVTAAAAAVASTGTATSQQSSSGAARMRGAVRAMAASSRLRLALANRGGGPVPSSSTSSGGGENPGHATSMAGGGGGGGSDAGYGSSSGSLPGECIRAQGDSNGGEAAPTGQTPHASLPGGALGVPHAGPRSALKRSVSVQQ</sequence>
<evidence type="ECO:0000313" key="6">
    <source>
        <dbReference type="Proteomes" id="UP001054857"/>
    </source>
</evidence>
<dbReference type="PANTHER" id="PTHR10217">
    <property type="entry name" value="VOLTAGE AND LIGAND GATED POTASSIUM CHANNEL"/>
    <property type="match status" value="1"/>
</dbReference>
<keyword evidence="6" id="KW-1185">Reference proteome</keyword>
<evidence type="ECO:0000259" key="4">
    <source>
        <dbReference type="PROSITE" id="PS50042"/>
    </source>
</evidence>
<dbReference type="Gene3D" id="1.10.287.70">
    <property type="match status" value="1"/>
</dbReference>
<dbReference type="CDD" id="cd00038">
    <property type="entry name" value="CAP_ED"/>
    <property type="match status" value="1"/>
</dbReference>
<reference evidence="5 6" key="1">
    <citation type="journal article" date="2021" name="Sci. Rep.">
        <title>Genome sequencing of the multicellular alga Astrephomene provides insights into convergent evolution of germ-soma differentiation.</title>
        <authorList>
            <person name="Yamashita S."/>
            <person name="Yamamoto K."/>
            <person name="Matsuzaki R."/>
            <person name="Suzuki S."/>
            <person name="Yamaguchi H."/>
            <person name="Hirooka S."/>
            <person name="Minakuchi Y."/>
            <person name="Miyagishima S."/>
            <person name="Kawachi M."/>
            <person name="Toyoda A."/>
            <person name="Nozaki H."/>
        </authorList>
    </citation>
    <scope>NUCLEOTIDE SEQUENCE [LARGE SCALE GENOMIC DNA]</scope>
    <source>
        <strain evidence="5 6">NIES-4017</strain>
    </source>
</reference>
<feature type="transmembrane region" description="Helical" evidence="3">
    <location>
        <begin position="259"/>
        <end position="280"/>
    </location>
</feature>
<protein>
    <recommendedName>
        <fullName evidence="4">Cyclic nucleotide-binding domain-containing protein</fullName>
    </recommendedName>
</protein>